<keyword evidence="3" id="KW-0865">Zymogen</keyword>
<protein>
    <submittedName>
        <fullName evidence="7">Penicillin acylase</fullName>
    </submittedName>
</protein>
<evidence type="ECO:0000256" key="4">
    <source>
        <dbReference type="PIRSR" id="PIRSR001227-1"/>
    </source>
</evidence>
<evidence type="ECO:0000256" key="5">
    <source>
        <dbReference type="PIRSR" id="PIRSR001227-2"/>
    </source>
</evidence>
<feature type="active site" description="Nucleophile" evidence="4">
    <location>
        <position position="268"/>
    </location>
</feature>
<evidence type="ECO:0000256" key="3">
    <source>
        <dbReference type="ARBA" id="ARBA00023145"/>
    </source>
</evidence>
<dbReference type="Gene3D" id="1.10.1400.10">
    <property type="match status" value="1"/>
</dbReference>
<dbReference type="Gene3D" id="1.10.439.10">
    <property type="entry name" value="Penicillin Amidohydrolase, domain 1"/>
    <property type="match status" value="1"/>
</dbReference>
<comment type="cofactor">
    <cofactor evidence="5">
        <name>Ca(2+)</name>
        <dbReference type="ChEBI" id="CHEBI:29108"/>
    </cofactor>
    <text evidence="5">Binds 1 Ca(2+) ion per dimer.</text>
</comment>
<evidence type="ECO:0000313" key="7">
    <source>
        <dbReference type="EMBL" id="OAN50825.1"/>
    </source>
</evidence>
<dbReference type="InterPro" id="IPR043146">
    <property type="entry name" value="Penicillin_amidase_N_B-knob"/>
</dbReference>
<dbReference type="PIRSF" id="PIRSF001227">
    <property type="entry name" value="Pen_acylase"/>
    <property type="match status" value="1"/>
</dbReference>
<evidence type="ECO:0000313" key="8">
    <source>
        <dbReference type="Proteomes" id="UP000078428"/>
    </source>
</evidence>
<keyword evidence="6" id="KW-0472">Membrane</keyword>
<dbReference type="GO" id="GO:0017000">
    <property type="term" value="P:antibiotic biosynthetic process"/>
    <property type="evidence" value="ECO:0007669"/>
    <property type="project" value="InterPro"/>
</dbReference>
<keyword evidence="6" id="KW-0812">Transmembrane</keyword>
<dbReference type="InterPro" id="IPR043147">
    <property type="entry name" value="Penicillin_amidase_A-knob"/>
</dbReference>
<keyword evidence="2" id="KW-0378">Hydrolase</keyword>
<dbReference type="SUPFAM" id="SSF56235">
    <property type="entry name" value="N-terminal nucleophile aminohydrolases (Ntn hydrolases)"/>
    <property type="match status" value="1"/>
</dbReference>
<proteinExistence type="inferred from homology"/>
<keyword evidence="6" id="KW-1133">Transmembrane helix</keyword>
<dbReference type="CDD" id="cd03747">
    <property type="entry name" value="Ntn_PGA_like"/>
    <property type="match status" value="1"/>
</dbReference>
<comment type="caution">
    <text evidence="7">The sequence shown here is derived from an EMBL/GenBank/DDBJ whole genome shotgun (WGS) entry which is preliminary data.</text>
</comment>
<sequence length="806" mass="88396">MAKGVPSPPHQTERSAIPAQPGYQVIGHRISRTSMILQSVSLVLLLALSATWVVVWSSLPRIEGRQPVAGIQLGATITRDALGVPRIAAKTDHDAYFALGWVHAQDRMWQMEVQRRVGAGRLAELAGEAGLPNDRFMRTLGVYRQAQRDFEHLDRPTRDALSSYAAGVNAWLTEYRLRLPMEYTATGLRPEPWTVADSLVWQKLMALQLAGNWHDDVLRAQLLRSLDPKRVQDLFPATPADAPVTLSAEGGRALLQAVPDTAATAPASNIWVLSGKHSATGKPLLANDPHLGFRAPIPWYLAEIEAPAIRLTGATVPGVPFHIIAHNFRIAWGFTSTQADTVDLFVEKQASDTAYKTPEGSRPFQTRDEIIKIKGAADLVLTVRETRHGPVISDLAGQQGVAGPGEVVAFSSTLLAEKDLTAQALRRMGAARDWTGFTAALKDLHAPVLNVGYADLDGNIGFMTAGRLPHRKSGNGTIPARGWTVEGDWTGWVPTAKLPQAFNPKAGMLINANNKVSGDKLPYLITASWPEAYRAQRIKDVLEAKGRPPASVAEMAALQTDAVSLQALELKELLNGHDFRSDATRQAAQRLLEWDGRADRDRAEPLILAAWLNRLNRAIFADELKDRFEAVAQPRPTLLMEALTRRRHWCDDITTPEPESCEEMVERSLEQALGDLTAAWGPDQAKWRWGKAHQARFDNPVLGRVPLLGRLANLAVATDGDDYTVARGTYRAEAGGAVFPHLHGAGLRVVFDLSDLSASRFVIATGQSGQPLSRHYDDMLREWRDGHLPWPTAAKGKAVLSLERNR</sequence>
<evidence type="ECO:0000256" key="6">
    <source>
        <dbReference type="SAM" id="Phobius"/>
    </source>
</evidence>
<dbReference type="InterPro" id="IPR029055">
    <property type="entry name" value="Ntn_hydrolases_N"/>
</dbReference>
<comment type="similarity">
    <text evidence="1">Belongs to the peptidase S45 family.</text>
</comment>
<dbReference type="Pfam" id="PF01804">
    <property type="entry name" value="Penicil_amidase"/>
    <property type="match status" value="1"/>
</dbReference>
<accession>A0A178MRW5</accession>
<feature type="binding site" evidence="5">
    <location>
        <position position="342"/>
    </location>
    <ligand>
        <name>Ca(2+)</name>
        <dbReference type="ChEBI" id="CHEBI:29108"/>
    </ligand>
</feature>
<dbReference type="Gene3D" id="2.30.120.10">
    <property type="match status" value="1"/>
</dbReference>
<feature type="transmembrane region" description="Helical" evidence="6">
    <location>
        <begin position="36"/>
        <end position="59"/>
    </location>
</feature>
<dbReference type="InterPro" id="IPR023343">
    <property type="entry name" value="Penicillin_amidase_dom1"/>
</dbReference>
<feature type="binding site" evidence="5">
    <location>
        <position position="343"/>
    </location>
    <ligand>
        <name>Ca(2+)</name>
        <dbReference type="ChEBI" id="CHEBI:29108"/>
    </ligand>
</feature>
<evidence type="ECO:0000256" key="1">
    <source>
        <dbReference type="ARBA" id="ARBA00006586"/>
    </source>
</evidence>
<name>A0A178MRW5_9PROT</name>
<dbReference type="GO" id="GO:0016811">
    <property type="term" value="F:hydrolase activity, acting on carbon-nitrogen (but not peptide) bonds, in linear amides"/>
    <property type="evidence" value="ECO:0007669"/>
    <property type="project" value="InterPro"/>
</dbReference>
<dbReference type="PANTHER" id="PTHR34218">
    <property type="entry name" value="PEPTIDASE S45 PENICILLIN AMIDASE"/>
    <property type="match status" value="1"/>
</dbReference>
<keyword evidence="8" id="KW-1185">Reference proteome</keyword>
<reference evidence="7 8" key="1">
    <citation type="submission" date="2016-04" db="EMBL/GenBank/DDBJ databases">
        <title>Draft genome sequence of freshwater magnetotactic bacteria Magnetospirillum marisnigri SP-1 and Magnetospirillum moscoviense BB-1.</title>
        <authorList>
            <person name="Koziaeva V."/>
            <person name="Dziuba M.V."/>
            <person name="Ivanov T.M."/>
            <person name="Kuznetsov B."/>
            <person name="Grouzdev D.S."/>
        </authorList>
    </citation>
    <scope>NUCLEOTIDE SEQUENCE [LARGE SCALE GENOMIC DNA]</scope>
    <source>
        <strain evidence="7 8">SP-1</strain>
    </source>
</reference>
<organism evidence="7 8">
    <name type="scientific">Paramagnetospirillum marisnigri</name>
    <dbReference type="NCBI Taxonomy" id="1285242"/>
    <lineage>
        <taxon>Bacteria</taxon>
        <taxon>Pseudomonadati</taxon>
        <taxon>Pseudomonadota</taxon>
        <taxon>Alphaproteobacteria</taxon>
        <taxon>Rhodospirillales</taxon>
        <taxon>Magnetospirillaceae</taxon>
        <taxon>Paramagnetospirillum</taxon>
    </lineage>
</organism>
<feature type="binding site" evidence="5">
    <location>
        <position position="340"/>
    </location>
    <ligand>
        <name>Ca(2+)</name>
        <dbReference type="ChEBI" id="CHEBI:29108"/>
    </ligand>
</feature>
<dbReference type="InterPro" id="IPR014395">
    <property type="entry name" value="Pen/GL7ACA/AHL_acylase"/>
</dbReference>
<dbReference type="PANTHER" id="PTHR34218:SF4">
    <property type="entry name" value="ACYL-HOMOSERINE LACTONE ACYLASE QUIP"/>
    <property type="match status" value="1"/>
</dbReference>
<dbReference type="GO" id="GO:0046872">
    <property type="term" value="F:metal ion binding"/>
    <property type="evidence" value="ECO:0007669"/>
    <property type="project" value="UniProtKB-KW"/>
</dbReference>
<keyword evidence="5" id="KW-0479">Metal-binding</keyword>
<dbReference type="EMBL" id="LWQT01000049">
    <property type="protein sequence ID" value="OAN50825.1"/>
    <property type="molecule type" value="Genomic_DNA"/>
</dbReference>
<dbReference type="Gene3D" id="3.60.20.10">
    <property type="entry name" value="Glutamine Phosphoribosylpyrophosphate, subunit 1, domain 1"/>
    <property type="match status" value="1"/>
</dbReference>
<dbReference type="Proteomes" id="UP000078428">
    <property type="component" value="Unassembled WGS sequence"/>
</dbReference>
<dbReference type="AlphaFoldDB" id="A0A178MRW5"/>
<gene>
    <name evidence="7" type="ORF">A6A04_17140</name>
</gene>
<dbReference type="InterPro" id="IPR002692">
    <property type="entry name" value="S45"/>
</dbReference>
<keyword evidence="5" id="KW-0106">Calcium</keyword>
<dbReference type="STRING" id="1285242.A6A04_17140"/>
<evidence type="ECO:0000256" key="2">
    <source>
        <dbReference type="ARBA" id="ARBA00022801"/>
    </source>
</evidence>